<proteinExistence type="predicted"/>
<dbReference type="AlphaFoldDB" id="A0A366FGW0"/>
<dbReference type="RefSeq" id="WP_113889786.1">
    <property type="nucleotide sequence ID" value="NZ_QNRK01000013.1"/>
</dbReference>
<dbReference type="Gene3D" id="3.40.1620.10">
    <property type="entry name" value="YefM-like domain"/>
    <property type="match status" value="1"/>
</dbReference>
<evidence type="ECO:0000313" key="3">
    <source>
        <dbReference type="Proteomes" id="UP000253529"/>
    </source>
</evidence>
<dbReference type="OrthoDB" id="8404249at2"/>
<name>A0A366FGW0_9HYPH</name>
<accession>A0A366FGW0</accession>
<evidence type="ECO:0000256" key="1">
    <source>
        <dbReference type="SAM" id="MobiDB-lite"/>
    </source>
</evidence>
<sequence length="88" mass="10051">MWTEQEARERLAEVLQRAEAGEPQFVGETGVVISRAEYARLKAMETDETHPGRWLVKHLAGLGEIELPSRDEDRPSPFADWGDRDFGR</sequence>
<comment type="caution">
    <text evidence="2">The sequence shown here is derived from an EMBL/GenBank/DDBJ whole genome shotgun (WGS) entry which is preliminary data.</text>
</comment>
<dbReference type="EMBL" id="QNRK01000013">
    <property type="protein sequence ID" value="RBP12959.1"/>
    <property type="molecule type" value="Genomic_DNA"/>
</dbReference>
<feature type="region of interest" description="Disordered" evidence="1">
    <location>
        <begin position="67"/>
        <end position="88"/>
    </location>
</feature>
<gene>
    <name evidence="2" type="ORF">DFR50_113151</name>
</gene>
<keyword evidence="3" id="KW-1185">Reference proteome</keyword>
<organism evidence="2 3">
    <name type="scientific">Roseiarcus fermentans</name>
    <dbReference type="NCBI Taxonomy" id="1473586"/>
    <lineage>
        <taxon>Bacteria</taxon>
        <taxon>Pseudomonadati</taxon>
        <taxon>Pseudomonadota</taxon>
        <taxon>Alphaproteobacteria</taxon>
        <taxon>Hyphomicrobiales</taxon>
        <taxon>Roseiarcaceae</taxon>
        <taxon>Roseiarcus</taxon>
    </lineage>
</organism>
<dbReference type="Proteomes" id="UP000253529">
    <property type="component" value="Unassembled WGS sequence"/>
</dbReference>
<protein>
    <submittedName>
        <fullName evidence="2">Prevent-host-death family protein</fullName>
    </submittedName>
</protein>
<dbReference type="NCBIfam" id="TIGR01552">
    <property type="entry name" value="phd_fam"/>
    <property type="match status" value="1"/>
</dbReference>
<reference evidence="2 3" key="1">
    <citation type="submission" date="2018-06" db="EMBL/GenBank/DDBJ databases">
        <title>Genomic Encyclopedia of Type Strains, Phase IV (KMG-IV): sequencing the most valuable type-strain genomes for metagenomic binning, comparative biology and taxonomic classification.</title>
        <authorList>
            <person name="Goeker M."/>
        </authorList>
    </citation>
    <scope>NUCLEOTIDE SEQUENCE [LARGE SCALE GENOMIC DNA]</scope>
    <source>
        <strain evidence="2 3">DSM 24875</strain>
    </source>
</reference>
<evidence type="ECO:0000313" key="2">
    <source>
        <dbReference type="EMBL" id="RBP12959.1"/>
    </source>
</evidence>